<evidence type="ECO:0000313" key="3">
    <source>
        <dbReference type="EMBL" id="RBP97690.1"/>
    </source>
</evidence>
<protein>
    <recommendedName>
        <fullName evidence="5">Tubuliform spidroin</fullName>
    </recommendedName>
</protein>
<accession>A0A366K7G8</accession>
<feature type="region of interest" description="Disordered" evidence="1">
    <location>
        <begin position="500"/>
        <end position="525"/>
    </location>
</feature>
<reference evidence="3 4" key="1">
    <citation type="submission" date="2017-10" db="EMBL/GenBank/DDBJ databases">
        <title>Bifidobacterium xylocopum sp. nov. and Bifidobacterium aemilianum sp. nov., from the carpenter bee (Xylocopa violacea) digestive tract.</title>
        <authorList>
            <person name="Alberoni D."/>
            <person name="Baffoni L."/>
            <person name="Di Gioia D."/>
            <person name="Gaggia F."/>
            <person name="Biavati B."/>
        </authorList>
    </citation>
    <scope>NUCLEOTIDE SEQUENCE [LARGE SCALE GENOMIC DNA]</scope>
    <source>
        <strain evidence="3 4">XV10</strain>
    </source>
</reference>
<keyword evidence="4" id="KW-1185">Reference proteome</keyword>
<dbReference type="EMBL" id="PDCG01000004">
    <property type="protein sequence ID" value="RBP97690.1"/>
    <property type="molecule type" value="Genomic_DNA"/>
</dbReference>
<gene>
    <name evidence="3" type="ORF">CRD60_05500</name>
</gene>
<dbReference type="Proteomes" id="UP000252530">
    <property type="component" value="Unassembled WGS sequence"/>
</dbReference>
<dbReference type="RefSeq" id="WP_113860294.1">
    <property type="nucleotide sequence ID" value="NZ_PDCG01000004.1"/>
</dbReference>
<feature type="chain" id="PRO_5016647191" description="Tubuliform spidroin" evidence="2">
    <location>
        <begin position="33"/>
        <end position="640"/>
    </location>
</feature>
<name>A0A366K7G8_9BIFI</name>
<dbReference type="OrthoDB" id="3240077at2"/>
<evidence type="ECO:0000313" key="4">
    <source>
        <dbReference type="Proteomes" id="UP000252530"/>
    </source>
</evidence>
<evidence type="ECO:0000256" key="1">
    <source>
        <dbReference type="SAM" id="MobiDB-lite"/>
    </source>
</evidence>
<evidence type="ECO:0008006" key="5">
    <source>
        <dbReference type="Google" id="ProtNLM"/>
    </source>
</evidence>
<comment type="caution">
    <text evidence="3">The sequence shown here is derived from an EMBL/GenBank/DDBJ whole genome shotgun (WGS) entry which is preliminary data.</text>
</comment>
<evidence type="ECO:0000256" key="2">
    <source>
        <dbReference type="SAM" id="SignalP"/>
    </source>
</evidence>
<feature type="signal peptide" evidence="2">
    <location>
        <begin position="1"/>
        <end position="32"/>
    </location>
</feature>
<feature type="region of interest" description="Disordered" evidence="1">
    <location>
        <begin position="91"/>
        <end position="119"/>
    </location>
</feature>
<proteinExistence type="predicted"/>
<dbReference type="AlphaFoldDB" id="A0A366K7G8"/>
<organism evidence="3 4">
    <name type="scientific">Bifidobacterium aemilianum</name>
    <dbReference type="NCBI Taxonomy" id="2493120"/>
    <lineage>
        <taxon>Bacteria</taxon>
        <taxon>Bacillati</taxon>
        <taxon>Actinomycetota</taxon>
        <taxon>Actinomycetes</taxon>
        <taxon>Bifidobacteriales</taxon>
        <taxon>Bifidobacteriaceae</taxon>
        <taxon>Bifidobacterium</taxon>
    </lineage>
</organism>
<keyword evidence="2" id="KW-0732">Signal</keyword>
<sequence length="640" mass="66194">MLSPSGLAKRACAAIVGLALLAAAPLALSASAAPGPQEPLQGSLALAVDGSPVDYRKDQTVMTLADGHGRMGRLFVTDDIEAKAPGTITEFGLDDQGKATPRTMQVPEGGKLSTASSVRPGLKQAPWRLKVTYNLDGPQVPRDRITGANGFVNVHIDVSPNPVVAQSAQPGPVPLVVFTVPTSVTDGITASPGAVVSRRQGQLLAIAVGKRQEPTRFDFFFDARNCSMGSFLLASVDAKDPGQLVEGLRSLAGKAHQLPDQATGGVSKQDRALIEELKALRDQEHAQSPKAIGEKTQDYQQAFLGYMSAYVGAYTDHLSGSIGSSTQMSALLGAAGELKGDTPLSRAVDDLANAVNAMSDAHEHDGAAQAYDDAVRQIERRGSVGMAQRARGWSGDQLTQGERDYKSGQDQLQNAMIPYSMAYTDSYTSYLSALTGGSAGGAAGLKAQALAQTEAGKASNDALKDNWRKVEAGLDSLAAAREHTGQAQAWQKVAQLLTAQSQQGKGSDGSADELSSRQTSVSPGVTRLLSQAAMPARSLAGPLGLDADKREGQAVAGLVDSSDMVDQMVGIADASAQLDAAALALMPAPGQPSPVLVDALQAGAEAGGSLGNGGMTGSDFLTPLNRHTASSNFLMVIAQG</sequence>